<proteinExistence type="predicted"/>
<dbReference type="GO" id="GO:0016020">
    <property type="term" value="C:membrane"/>
    <property type="evidence" value="ECO:0007669"/>
    <property type="project" value="InterPro"/>
</dbReference>
<dbReference type="GO" id="GO:0007156">
    <property type="term" value="P:homophilic cell adhesion via plasma membrane adhesion molecules"/>
    <property type="evidence" value="ECO:0007669"/>
    <property type="project" value="InterPro"/>
</dbReference>
<dbReference type="VEuPathDB" id="VectorBase:PPAI000399"/>
<evidence type="ECO:0000313" key="1">
    <source>
        <dbReference type="EnsemblMetazoa" id="PPAI000399-PA"/>
    </source>
</evidence>
<dbReference type="InterPro" id="IPR015919">
    <property type="entry name" value="Cadherin-like_sf"/>
</dbReference>
<dbReference type="Gene3D" id="2.60.40.60">
    <property type="entry name" value="Cadherins"/>
    <property type="match status" value="1"/>
</dbReference>
<reference evidence="1" key="1">
    <citation type="submission" date="2022-08" db="UniProtKB">
        <authorList>
            <consortium name="EnsemblMetazoa"/>
        </authorList>
    </citation>
    <scope>IDENTIFICATION</scope>
    <source>
        <strain evidence="1">Israel</strain>
    </source>
</reference>
<keyword evidence="2" id="KW-1185">Reference proteome</keyword>
<name>A0A1B0CZ77_PHLPP</name>
<accession>A0A1B0CZ77</accession>
<evidence type="ECO:0000313" key="2">
    <source>
        <dbReference type="Proteomes" id="UP000092462"/>
    </source>
</evidence>
<dbReference type="EnsemblMetazoa" id="PPAI000399-RA">
    <property type="protein sequence ID" value="PPAI000399-PA"/>
    <property type="gene ID" value="PPAI000399"/>
</dbReference>
<dbReference type="InterPro" id="IPR002126">
    <property type="entry name" value="Cadherin-like_dom"/>
</dbReference>
<sequence>MGPCEKQKQYDLTLVASDSLNDNQTTIVIHIRDVNDMPPVFPQKMYKRTLKEEKAPTYRILKN</sequence>
<dbReference type="GO" id="GO:0005509">
    <property type="term" value="F:calcium ion binding"/>
    <property type="evidence" value="ECO:0007669"/>
    <property type="project" value="UniProtKB-UniRule"/>
</dbReference>
<organism evidence="1 2">
    <name type="scientific">Phlebotomus papatasi</name>
    <name type="common">Sandfly</name>
    <dbReference type="NCBI Taxonomy" id="29031"/>
    <lineage>
        <taxon>Eukaryota</taxon>
        <taxon>Metazoa</taxon>
        <taxon>Ecdysozoa</taxon>
        <taxon>Arthropoda</taxon>
        <taxon>Hexapoda</taxon>
        <taxon>Insecta</taxon>
        <taxon>Pterygota</taxon>
        <taxon>Neoptera</taxon>
        <taxon>Endopterygota</taxon>
        <taxon>Diptera</taxon>
        <taxon>Nematocera</taxon>
        <taxon>Psychodoidea</taxon>
        <taxon>Psychodidae</taxon>
        <taxon>Phlebotomus</taxon>
        <taxon>Phlebotomus</taxon>
    </lineage>
</organism>
<dbReference type="SUPFAM" id="SSF49313">
    <property type="entry name" value="Cadherin-like"/>
    <property type="match status" value="1"/>
</dbReference>
<dbReference type="Proteomes" id="UP000092462">
    <property type="component" value="Unassembled WGS sequence"/>
</dbReference>
<dbReference type="CDD" id="cd11304">
    <property type="entry name" value="Cadherin_repeat"/>
    <property type="match status" value="1"/>
</dbReference>
<dbReference type="PROSITE" id="PS50268">
    <property type="entry name" value="CADHERIN_2"/>
    <property type="match status" value="1"/>
</dbReference>
<protein>
    <submittedName>
        <fullName evidence="1">Uncharacterized protein</fullName>
    </submittedName>
</protein>
<dbReference type="EMBL" id="AJVK01020685">
    <property type="status" value="NOT_ANNOTATED_CDS"/>
    <property type="molecule type" value="Genomic_DNA"/>
</dbReference>
<dbReference type="EMBL" id="AJVK01020686">
    <property type="status" value="NOT_ANNOTATED_CDS"/>
    <property type="molecule type" value="Genomic_DNA"/>
</dbReference>
<dbReference type="AlphaFoldDB" id="A0A1B0CZ77"/>